<dbReference type="AlphaFoldDB" id="A0A842HAF8"/>
<dbReference type="EC" id="1.1.1.2" evidence="7"/>
<gene>
    <name evidence="10" type="ORF">H5P28_02275</name>
</gene>
<dbReference type="GO" id="GO:0008106">
    <property type="term" value="F:alcohol dehydrogenase (NADP+) activity"/>
    <property type="evidence" value="ECO:0007669"/>
    <property type="project" value="UniProtKB-EC"/>
</dbReference>
<evidence type="ECO:0000259" key="9">
    <source>
        <dbReference type="SMART" id="SM00829"/>
    </source>
</evidence>
<evidence type="ECO:0000256" key="6">
    <source>
        <dbReference type="ARBA" id="ARBA00023002"/>
    </source>
</evidence>
<dbReference type="Gene3D" id="3.90.180.10">
    <property type="entry name" value="Medium-chain alcohol dehydrogenases, catalytic domain"/>
    <property type="match status" value="1"/>
</dbReference>
<dbReference type="SMART" id="SM00829">
    <property type="entry name" value="PKS_ER"/>
    <property type="match status" value="1"/>
</dbReference>
<comment type="similarity">
    <text evidence="2 8">Belongs to the zinc-containing alcohol dehydrogenase family.</text>
</comment>
<evidence type="ECO:0000256" key="4">
    <source>
        <dbReference type="ARBA" id="ARBA00022833"/>
    </source>
</evidence>
<dbReference type="Pfam" id="PF00107">
    <property type="entry name" value="ADH_zinc_N"/>
    <property type="match status" value="1"/>
</dbReference>
<dbReference type="PROSITE" id="PS00065">
    <property type="entry name" value="D_2_HYDROXYACID_DH_1"/>
    <property type="match status" value="1"/>
</dbReference>
<keyword evidence="4 8" id="KW-0862">Zinc</keyword>
<keyword evidence="5" id="KW-0521">NADP</keyword>
<name>A0A842HAF8_9BACT</name>
<protein>
    <recommendedName>
        <fullName evidence="7">alcohol dehydrogenase (NADP(+))</fullName>
        <ecNumber evidence="7">1.1.1.2</ecNumber>
    </recommendedName>
</protein>
<dbReference type="Gene3D" id="3.40.50.720">
    <property type="entry name" value="NAD(P)-binding Rossmann-like Domain"/>
    <property type="match status" value="1"/>
</dbReference>
<evidence type="ECO:0000313" key="10">
    <source>
        <dbReference type="EMBL" id="MBC2593078.1"/>
    </source>
</evidence>
<proteinExistence type="inferred from homology"/>
<keyword evidence="6" id="KW-0560">Oxidoreductase</keyword>
<sequence>MNIQAYAAAEPKADFKPFEYKAADLGPHEVLVAVEHCGICHSDLSMLDNDWGITTYPFVGGHEIVGTVLWKGDDVRHLQLGQKVGVGWSSGSCMHCRECMSGHHNRCSTVEATIVGRHGGFASHVVCKSEWAIPIPAALDASKVGPMFCGGLTVFNPFIEADIRPTQRVGVVGIGGLGHLALQFARAWGCEVTAFSGSPAKEEEARSMGAHHFVNSRDPKALEKVRGSLDMVLVTVNVNLDWNAYINTLRPAGTLYFVGAVPPVEFEVMPMIMGAKRIMASPTGSPATAADMLEFCARHNIAPVTEHFPMEKINDAFDHLRSGKARYRIVLDRN</sequence>
<evidence type="ECO:0000256" key="5">
    <source>
        <dbReference type="ARBA" id="ARBA00022857"/>
    </source>
</evidence>
<dbReference type="PROSITE" id="PS00059">
    <property type="entry name" value="ADH_ZINC"/>
    <property type="match status" value="1"/>
</dbReference>
<dbReference type="SUPFAM" id="SSF50129">
    <property type="entry name" value="GroES-like"/>
    <property type="match status" value="1"/>
</dbReference>
<dbReference type="PANTHER" id="PTHR42683">
    <property type="entry name" value="ALDEHYDE REDUCTASE"/>
    <property type="match status" value="1"/>
</dbReference>
<dbReference type="InterPro" id="IPR036291">
    <property type="entry name" value="NAD(P)-bd_dom_sf"/>
</dbReference>
<accession>A0A842HAF8</accession>
<dbReference type="Pfam" id="PF08240">
    <property type="entry name" value="ADH_N"/>
    <property type="match status" value="1"/>
</dbReference>
<evidence type="ECO:0000256" key="1">
    <source>
        <dbReference type="ARBA" id="ARBA00001947"/>
    </source>
</evidence>
<dbReference type="InterPro" id="IPR002328">
    <property type="entry name" value="ADH_Zn_CS"/>
</dbReference>
<keyword evidence="3 8" id="KW-0479">Metal-binding</keyword>
<evidence type="ECO:0000256" key="3">
    <source>
        <dbReference type="ARBA" id="ARBA00022723"/>
    </source>
</evidence>
<feature type="domain" description="Enoyl reductase (ER)" evidence="9">
    <location>
        <begin position="13"/>
        <end position="331"/>
    </location>
</feature>
<dbReference type="InterPro" id="IPR020843">
    <property type="entry name" value="ER"/>
</dbReference>
<evidence type="ECO:0000256" key="2">
    <source>
        <dbReference type="ARBA" id="ARBA00008072"/>
    </source>
</evidence>
<dbReference type="FunFam" id="3.40.50.720:FF:000022">
    <property type="entry name" value="Cinnamyl alcohol dehydrogenase"/>
    <property type="match status" value="1"/>
</dbReference>
<dbReference type="RefSeq" id="WP_185674076.1">
    <property type="nucleotide sequence ID" value="NZ_JACHVB010000012.1"/>
</dbReference>
<dbReference type="InterPro" id="IPR013149">
    <property type="entry name" value="ADH-like_C"/>
</dbReference>
<reference evidence="10 11" key="1">
    <citation type="submission" date="2020-07" db="EMBL/GenBank/DDBJ databases">
        <authorList>
            <person name="Feng X."/>
        </authorList>
    </citation>
    <scope>NUCLEOTIDE SEQUENCE [LARGE SCALE GENOMIC DNA]</scope>
    <source>
        <strain evidence="10 11">JCM31066</strain>
    </source>
</reference>
<evidence type="ECO:0000256" key="8">
    <source>
        <dbReference type="RuleBase" id="RU361277"/>
    </source>
</evidence>
<evidence type="ECO:0000256" key="7">
    <source>
        <dbReference type="ARBA" id="ARBA00024074"/>
    </source>
</evidence>
<dbReference type="FunFam" id="3.90.180.10:FF:000018">
    <property type="entry name" value="NAD(P)-dependent alcohol dehydrogenase"/>
    <property type="match status" value="1"/>
</dbReference>
<comment type="cofactor">
    <cofactor evidence="1 8">
        <name>Zn(2+)</name>
        <dbReference type="ChEBI" id="CHEBI:29105"/>
    </cofactor>
</comment>
<dbReference type="EMBL" id="JACHVB010000012">
    <property type="protein sequence ID" value="MBC2593078.1"/>
    <property type="molecule type" value="Genomic_DNA"/>
</dbReference>
<dbReference type="SUPFAM" id="SSF51735">
    <property type="entry name" value="NAD(P)-binding Rossmann-fold domains"/>
    <property type="match status" value="1"/>
</dbReference>
<organism evidence="10 11">
    <name type="scientific">Ruficoccus amylovorans</name>
    <dbReference type="NCBI Taxonomy" id="1804625"/>
    <lineage>
        <taxon>Bacteria</taxon>
        <taxon>Pseudomonadati</taxon>
        <taxon>Verrucomicrobiota</taxon>
        <taxon>Opitutia</taxon>
        <taxon>Puniceicoccales</taxon>
        <taxon>Cerasicoccaceae</taxon>
        <taxon>Ruficoccus</taxon>
    </lineage>
</organism>
<dbReference type="InterPro" id="IPR029752">
    <property type="entry name" value="D-isomer_DH_CS1"/>
</dbReference>
<dbReference type="GO" id="GO:0008270">
    <property type="term" value="F:zinc ion binding"/>
    <property type="evidence" value="ECO:0007669"/>
    <property type="project" value="InterPro"/>
</dbReference>
<dbReference type="InterPro" id="IPR011032">
    <property type="entry name" value="GroES-like_sf"/>
</dbReference>
<comment type="caution">
    <text evidence="10">The sequence shown here is derived from an EMBL/GenBank/DDBJ whole genome shotgun (WGS) entry which is preliminary data.</text>
</comment>
<dbReference type="Proteomes" id="UP000546464">
    <property type="component" value="Unassembled WGS sequence"/>
</dbReference>
<keyword evidence="11" id="KW-1185">Reference proteome</keyword>
<dbReference type="InterPro" id="IPR013154">
    <property type="entry name" value="ADH-like_N"/>
</dbReference>
<dbReference type="InterPro" id="IPR047109">
    <property type="entry name" value="CAD-like"/>
</dbReference>
<evidence type="ECO:0000313" key="11">
    <source>
        <dbReference type="Proteomes" id="UP000546464"/>
    </source>
</evidence>
<dbReference type="CDD" id="cd05283">
    <property type="entry name" value="CAD1"/>
    <property type="match status" value="1"/>
</dbReference>